<dbReference type="RefSeq" id="WP_107935153.1">
    <property type="nucleotide sequence ID" value="NZ_CP085009.1"/>
</dbReference>
<dbReference type="Proteomes" id="UP000247416">
    <property type="component" value="Unassembled WGS sequence"/>
</dbReference>
<evidence type="ECO:0000313" key="1">
    <source>
        <dbReference type="EMBL" id="PYF06368.1"/>
    </source>
</evidence>
<comment type="caution">
    <text evidence="1">The sequence shown here is derived from an EMBL/GenBank/DDBJ whole genome shotgun (WGS) entry which is preliminary data.</text>
</comment>
<gene>
    <name evidence="1" type="ORF">BJ095_11071</name>
</gene>
<dbReference type="AlphaFoldDB" id="A0A318TTI8"/>
<organism evidence="1 2">
    <name type="scientific">Ureibacillus chungkukjangi</name>
    <dbReference type="NCBI Taxonomy" id="1202712"/>
    <lineage>
        <taxon>Bacteria</taxon>
        <taxon>Bacillati</taxon>
        <taxon>Bacillota</taxon>
        <taxon>Bacilli</taxon>
        <taxon>Bacillales</taxon>
        <taxon>Caryophanaceae</taxon>
        <taxon>Ureibacillus</taxon>
    </lineage>
</organism>
<reference evidence="1 2" key="1">
    <citation type="submission" date="2018-06" db="EMBL/GenBank/DDBJ databases">
        <title>Genomic Encyclopedia of Archaeal and Bacterial Type Strains, Phase II (KMG-II): from individual species to whole genera.</title>
        <authorList>
            <person name="Goeker M."/>
        </authorList>
    </citation>
    <scope>NUCLEOTIDE SEQUENCE [LARGE SCALE GENOMIC DNA]</scope>
    <source>
        <strain evidence="1 2">KACC 16626</strain>
    </source>
</reference>
<sequence>MVCNCSYPFTCPVHTPPKRQRDDLELQRMDTNHLINLLLISVFMKWQHDQDGVERPIRNDYHVGKQTHLVDLTEQRLLIHFLSPLKRILHEELEVCIQHFLETMQMQHEVYRGNCQCDHVSKCYNAENSEKGSEEHHNNCLVISDILKAYKITNHPSDSSKCEHCEDCTFTQTEAVESEFQQPPLEKQQQHVDIPEKIWLPDVLSLLHKEGFLHLDALFSKPESEFKEDSKSIKP</sequence>
<dbReference type="EMBL" id="QJTJ01000010">
    <property type="protein sequence ID" value="PYF06368.1"/>
    <property type="molecule type" value="Genomic_DNA"/>
</dbReference>
<proteinExistence type="predicted"/>
<accession>A0A318TTI8</accession>
<keyword evidence="2" id="KW-1185">Reference proteome</keyword>
<name>A0A318TTI8_9BACL</name>
<protein>
    <submittedName>
        <fullName evidence="1">Uncharacterized protein</fullName>
    </submittedName>
</protein>
<evidence type="ECO:0000313" key="2">
    <source>
        <dbReference type="Proteomes" id="UP000247416"/>
    </source>
</evidence>